<dbReference type="InterPro" id="IPR010730">
    <property type="entry name" value="HET"/>
</dbReference>
<dbReference type="Pfam" id="PF06985">
    <property type="entry name" value="HET"/>
    <property type="match status" value="1"/>
</dbReference>
<feature type="non-terminal residue" evidence="2">
    <location>
        <position position="1"/>
    </location>
</feature>
<sequence length="187" mass="21668">LYEPLDTDYNAIRLPTLLSEDTEVIHCTLQNISLINPPEYVVQSYCWGDPPVTKHIKINGILVQVRSNLECALHHPRVKGYGHLWVDAVCINQQDKTERSQQLLWMGSIYRRAKQVVAWIGEEFDLAIDFINHLNDLEESKSALPTAHYTGKRPFLELLAGPYWRRVWIIQELALARQVKILRGRLE</sequence>
<evidence type="ECO:0000313" key="3">
    <source>
        <dbReference type="Proteomes" id="UP000235672"/>
    </source>
</evidence>
<dbReference type="AlphaFoldDB" id="A0A2J6PS65"/>
<dbReference type="EMBL" id="KZ613503">
    <property type="protein sequence ID" value="PMD16852.1"/>
    <property type="molecule type" value="Genomic_DNA"/>
</dbReference>
<organism evidence="2 3">
    <name type="scientific">Hyaloscypha hepaticicola</name>
    <dbReference type="NCBI Taxonomy" id="2082293"/>
    <lineage>
        <taxon>Eukaryota</taxon>
        <taxon>Fungi</taxon>
        <taxon>Dikarya</taxon>
        <taxon>Ascomycota</taxon>
        <taxon>Pezizomycotina</taxon>
        <taxon>Leotiomycetes</taxon>
        <taxon>Helotiales</taxon>
        <taxon>Hyaloscyphaceae</taxon>
        <taxon>Hyaloscypha</taxon>
    </lineage>
</organism>
<dbReference type="Proteomes" id="UP000235672">
    <property type="component" value="Unassembled WGS sequence"/>
</dbReference>
<protein>
    <submittedName>
        <fullName evidence="2">HET-domain-containing protein</fullName>
    </submittedName>
</protein>
<dbReference type="PANTHER" id="PTHR24148:SF73">
    <property type="entry name" value="HET DOMAIN PROTEIN (AFU_ORTHOLOGUE AFUA_8G01020)"/>
    <property type="match status" value="1"/>
</dbReference>
<gene>
    <name evidence="2" type="ORF">NA56DRAFT_555897</name>
</gene>
<reference evidence="2 3" key="1">
    <citation type="submission" date="2016-05" db="EMBL/GenBank/DDBJ databases">
        <title>A degradative enzymes factory behind the ericoid mycorrhizal symbiosis.</title>
        <authorList>
            <consortium name="DOE Joint Genome Institute"/>
            <person name="Martino E."/>
            <person name="Morin E."/>
            <person name="Grelet G."/>
            <person name="Kuo A."/>
            <person name="Kohler A."/>
            <person name="Daghino S."/>
            <person name="Barry K."/>
            <person name="Choi C."/>
            <person name="Cichocki N."/>
            <person name="Clum A."/>
            <person name="Copeland A."/>
            <person name="Hainaut M."/>
            <person name="Haridas S."/>
            <person name="Labutti K."/>
            <person name="Lindquist E."/>
            <person name="Lipzen A."/>
            <person name="Khouja H.-R."/>
            <person name="Murat C."/>
            <person name="Ohm R."/>
            <person name="Olson A."/>
            <person name="Spatafora J."/>
            <person name="Veneault-Fourrey C."/>
            <person name="Henrissat B."/>
            <person name="Grigoriev I."/>
            <person name="Martin F."/>
            <person name="Perotto S."/>
        </authorList>
    </citation>
    <scope>NUCLEOTIDE SEQUENCE [LARGE SCALE GENOMIC DNA]</scope>
    <source>
        <strain evidence="2 3">UAMH 7357</strain>
    </source>
</reference>
<name>A0A2J6PS65_9HELO</name>
<dbReference type="STRING" id="1745343.A0A2J6PS65"/>
<feature type="non-terminal residue" evidence="2">
    <location>
        <position position="187"/>
    </location>
</feature>
<dbReference type="InterPro" id="IPR052895">
    <property type="entry name" value="HetReg/Transcr_Mod"/>
</dbReference>
<keyword evidence="3" id="KW-1185">Reference proteome</keyword>
<dbReference type="OrthoDB" id="3553147at2759"/>
<evidence type="ECO:0000313" key="2">
    <source>
        <dbReference type="EMBL" id="PMD16852.1"/>
    </source>
</evidence>
<accession>A0A2J6PS65</accession>
<evidence type="ECO:0000259" key="1">
    <source>
        <dbReference type="Pfam" id="PF06985"/>
    </source>
</evidence>
<dbReference type="PANTHER" id="PTHR24148">
    <property type="entry name" value="ANKYRIN REPEAT DOMAIN-CONTAINING PROTEIN 39 HOMOLOG-RELATED"/>
    <property type="match status" value="1"/>
</dbReference>
<feature type="domain" description="Heterokaryon incompatibility" evidence="1">
    <location>
        <begin position="40"/>
        <end position="172"/>
    </location>
</feature>
<proteinExistence type="predicted"/>